<proteinExistence type="predicted"/>
<name>A0AA41NK07_SCICA</name>
<dbReference type="SUPFAM" id="SSF51419">
    <property type="entry name" value="PLP-binding barrel"/>
    <property type="match status" value="1"/>
</dbReference>
<dbReference type="AlphaFoldDB" id="A0AA41NK07"/>
<reference evidence="2" key="1">
    <citation type="submission" date="2020-03" db="EMBL/GenBank/DDBJ databases">
        <title>Studies in the Genomics of Life Span.</title>
        <authorList>
            <person name="Glass D."/>
        </authorList>
    </citation>
    <scope>NUCLEOTIDE SEQUENCE</scope>
    <source>
        <strain evidence="2">SUZIE</strain>
        <tissue evidence="2">Muscle</tissue>
    </source>
</reference>
<gene>
    <name evidence="2" type="ORF">SUZIE_213970</name>
</gene>
<organism evidence="2 3">
    <name type="scientific">Sciurus carolinensis</name>
    <name type="common">Eastern gray squirrel</name>
    <dbReference type="NCBI Taxonomy" id="30640"/>
    <lineage>
        <taxon>Eukaryota</taxon>
        <taxon>Metazoa</taxon>
        <taxon>Chordata</taxon>
        <taxon>Craniata</taxon>
        <taxon>Vertebrata</taxon>
        <taxon>Euteleostomi</taxon>
        <taxon>Mammalia</taxon>
        <taxon>Eutheria</taxon>
        <taxon>Euarchontoglires</taxon>
        <taxon>Glires</taxon>
        <taxon>Rodentia</taxon>
        <taxon>Sciuromorpha</taxon>
        <taxon>Sciuridae</taxon>
        <taxon>Sciurinae</taxon>
        <taxon>Sciurini</taxon>
        <taxon>Sciurus</taxon>
    </lineage>
</organism>
<dbReference type="GO" id="GO:0033387">
    <property type="term" value="P:putrescine biosynthetic process from arginine, via ornithine"/>
    <property type="evidence" value="ECO:0007669"/>
    <property type="project" value="TreeGrafter"/>
</dbReference>
<evidence type="ECO:0000313" key="3">
    <source>
        <dbReference type="Proteomes" id="UP001166674"/>
    </source>
</evidence>
<evidence type="ECO:0000259" key="1">
    <source>
        <dbReference type="Pfam" id="PF02784"/>
    </source>
</evidence>
<dbReference type="Proteomes" id="UP001166674">
    <property type="component" value="Unassembled WGS sequence"/>
</dbReference>
<keyword evidence="3" id="KW-1185">Reference proteome</keyword>
<evidence type="ECO:0000313" key="2">
    <source>
        <dbReference type="EMBL" id="MBZ3891638.1"/>
    </source>
</evidence>
<dbReference type="InterPro" id="IPR022644">
    <property type="entry name" value="De-COase2_N"/>
</dbReference>
<dbReference type="PANTHER" id="PTHR11482:SF42">
    <property type="entry name" value="ORNITHINE DECARBOXYLASE"/>
    <property type="match status" value="1"/>
</dbReference>
<protein>
    <submittedName>
        <fullName evidence="2">Ornithine decarboxylase</fullName>
    </submittedName>
</protein>
<dbReference type="InterPro" id="IPR002433">
    <property type="entry name" value="Orn_de-COase"/>
</dbReference>
<dbReference type="GO" id="GO:0005737">
    <property type="term" value="C:cytoplasm"/>
    <property type="evidence" value="ECO:0007669"/>
    <property type="project" value="TreeGrafter"/>
</dbReference>
<dbReference type="GO" id="GO:0004586">
    <property type="term" value="F:ornithine decarboxylase activity"/>
    <property type="evidence" value="ECO:0007669"/>
    <property type="project" value="TreeGrafter"/>
</dbReference>
<dbReference type="InterPro" id="IPR029066">
    <property type="entry name" value="PLP-binding_barrel"/>
</dbReference>
<dbReference type="Pfam" id="PF02784">
    <property type="entry name" value="Orn_Arg_deC_N"/>
    <property type="match status" value="1"/>
</dbReference>
<dbReference type="Gene3D" id="3.20.20.10">
    <property type="entry name" value="Alanine racemase"/>
    <property type="match status" value="1"/>
</dbReference>
<accession>A0AA41NK07</accession>
<comment type="caution">
    <text evidence="2">The sequence shown here is derived from an EMBL/GenBank/DDBJ whole genome shotgun (WGS) entry which is preliminary data.</text>
</comment>
<feature type="domain" description="Orn/DAP/Arg decarboxylase 2 N-terminal" evidence="1">
    <location>
        <begin position="1"/>
        <end position="135"/>
    </location>
</feature>
<dbReference type="EMBL" id="JAATJV010451645">
    <property type="protein sequence ID" value="MBZ3891638.1"/>
    <property type="molecule type" value="Genomic_DNA"/>
</dbReference>
<sequence length="144" mass="15884">MMTFDSEVQLMKVARAHPKTKLVLRIATDDSKAVCRLSVKCGATLKASRLLLEQAKELNIDVIGVSFHMGSGCTDHETFMQAISDARCVFDMGAEVGSSMYLLDIGGGFPGCENVKLKFEDYHQCDQSSTGQIFSIRLWSEDHS</sequence>
<dbReference type="PANTHER" id="PTHR11482">
    <property type="entry name" value="ARGININE/DIAMINOPIMELATE/ORNITHINE DECARBOXYLASE"/>
    <property type="match status" value="1"/>
</dbReference>